<keyword evidence="8" id="KW-1185">Reference proteome</keyword>
<dbReference type="OrthoDB" id="9814990at2"/>
<evidence type="ECO:0000313" key="8">
    <source>
        <dbReference type="Proteomes" id="UP000269438"/>
    </source>
</evidence>
<gene>
    <name evidence="7" type="ORF">D9V34_11745</name>
</gene>
<feature type="transmembrane region" description="Helical" evidence="6">
    <location>
        <begin position="181"/>
        <end position="200"/>
    </location>
</feature>
<feature type="transmembrane region" description="Helical" evidence="6">
    <location>
        <begin position="6"/>
        <end position="28"/>
    </location>
</feature>
<dbReference type="InterPro" id="IPR001123">
    <property type="entry name" value="LeuE-type"/>
</dbReference>
<protein>
    <submittedName>
        <fullName evidence="7">LysE family translocator</fullName>
    </submittedName>
</protein>
<evidence type="ECO:0000256" key="1">
    <source>
        <dbReference type="ARBA" id="ARBA00004651"/>
    </source>
</evidence>
<dbReference type="EMBL" id="RCUY01000010">
    <property type="protein sequence ID" value="RLP81298.1"/>
    <property type="molecule type" value="Genomic_DNA"/>
</dbReference>
<keyword evidence="3 6" id="KW-0812">Transmembrane</keyword>
<reference evidence="7 8" key="1">
    <citation type="submission" date="2018-10" db="EMBL/GenBank/DDBJ databases">
        <authorList>
            <person name="Li J."/>
        </authorList>
    </citation>
    <scope>NUCLEOTIDE SEQUENCE [LARGE SCALE GENOMIC DNA]</scope>
    <source>
        <strain evidence="7 8">JCM 11654</strain>
    </source>
</reference>
<comment type="subcellular location">
    <subcellularLocation>
        <location evidence="1">Cell membrane</location>
        <topology evidence="1">Multi-pass membrane protein</topology>
    </subcellularLocation>
</comment>
<feature type="transmembrane region" description="Helical" evidence="6">
    <location>
        <begin position="68"/>
        <end position="90"/>
    </location>
</feature>
<dbReference type="PANTHER" id="PTHR30086:SF20">
    <property type="entry name" value="ARGININE EXPORTER PROTEIN ARGO-RELATED"/>
    <property type="match status" value="1"/>
</dbReference>
<evidence type="ECO:0000256" key="3">
    <source>
        <dbReference type="ARBA" id="ARBA00022692"/>
    </source>
</evidence>
<evidence type="ECO:0000256" key="2">
    <source>
        <dbReference type="ARBA" id="ARBA00022475"/>
    </source>
</evidence>
<dbReference type="GO" id="GO:0005886">
    <property type="term" value="C:plasma membrane"/>
    <property type="evidence" value="ECO:0007669"/>
    <property type="project" value="UniProtKB-SubCell"/>
</dbReference>
<name>A0A3L7AP96_9MICO</name>
<evidence type="ECO:0000256" key="6">
    <source>
        <dbReference type="SAM" id="Phobius"/>
    </source>
</evidence>
<evidence type="ECO:0000313" key="7">
    <source>
        <dbReference type="EMBL" id="RLP81298.1"/>
    </source>
</evidence>
<dbReference type="Pfam" id="PF01810">
    <property type="entry name" value="LysE"/>
    <property type="match status" value="1"/>
</dbReference>
<proteinExistence type="predicted"/>
<dbReference type="PANTHER" id="PTHR30086">
    <property type="entry name" value="ARGININE EXPORTER PROTEIN ARGO"/>
    <property type="match status" value="1"/>
</dbReference>
<comment type="caution">
    <text evidence="7">The sequence shown here is derived from an EMBL/GenBank/DDBJ whole genome shotgun (WGS) entry which is preliminary data.</text>
</comment>
<keyword evidence="5 6" id="KW-0472">Membrane</keyword>
<evidence type="ECO:0000256" key="5">
    <source>
        <dbReference type="ARBA" id="ARBA00023136"/>
    </source>
</evidence>
<keyword evidence="2" id="KW-1003">Cell membrane</keyword>
<feature type="transmembrane region" description="Helical" evidence="6">
    <location>
        <begin position="148"/>
        <end position="169"/>
    </location>
</feature>
<accession>A0A3L7AP96</accession>
<dbReference type="GO" id="GO:0015171">
    <property type="term" value="F:amino acid transmembrane transporter activity"/>
    <property type="evidence" value="ECO:0007669"/>
    <property type="project" value="TreeGrafter"/>
</dbReference>
<keyword evidence="4 6" id="KW-1133">Transmembrane helix</keyword>
<feature type="transmembrane region" description="Helical" evidence="6">
    <location>
        <begin position="111"/>
        <end position="136"/>
    </location>
</feature>
<feature type="transmembrane region" description="Helical" evidence="6">
    <location>
        <begin position="40"/>
        <end position="62"/>
    </location>
</feature>
<evidence type="ECO:0000256" key="4">
    <source>
        <dbReference type="ARBA" id="ARBA00022989"/>
    </source>
</evidence>
<organism evidence="7 8">
    <name type="scientific">Mycetocola lacteus</name>
    <dbReference type="NCBI Taxonomy" id="76637"/>
    <lineage>
        <taxon>Bacteria</taxon>
        <taxon>Bacillati</taxon>
        <taxon>Actinomycetota</taxon>
        <taxon>Actinomycetes</taxon>
        <taxon>Micrococcales</taxon>
        <taxon>Microbacteriaceae</taxon>
        <taxon>Mycetocola</taxon>
    </lineage>
</organism>
<sequence>MDLALMTQFWLVAVLLVLTPGADWAYAISAGLRARTIAPAILGMACAYTIIVVVLALGVGALVTAEPITLTLLSLAGSAYLIYLGTSTLVQRAGPLAPSEQALDTRSAHQFFRGIAVSGLNPKGLLLLLALLPQFLSPVGWPAADQMLVLGGLHVINGIVVYSIVAVLARRLLRSRPRATMLVTRGAGIAMIGVGLGILVEQVMRMFTL</sequence>
<dbReference type="Proteomes" id="UP000269438">
    <property type="component" value="Unassembled WGS sequence"/>
</dbReference>
<dbReference type="AlphaFoldDB" id="A0A3L7AP96"/>